<sequence length="437" mass="46814">MTASEASALHASPWSASTAGLLTRDLHLTVPLDRSGQGDTLPDGSRTITVYAREVALAEPGGGNDPLAKPPLLFLQGGPGFESPRPSADAGLGWLGALLEHHRVILLDQRGTGRSTPVSQPEVGGSAAGTARLLTHLRADEIVEDCEDLRRALGLERWSLLGQSFGGFCVTRYLSTHADAVETAYLTGGLPAVGHSIDEVYVLTYQAAQAKTAELYARYPQDRDRMAALMEAAARGEVTTAHGVPVSPERLRGLGAQLGASGGLDALHHLLELSLDSAAFRYDLERCLPFSGRNPLYAVIHESCWADGGTTGWAAERTRPSSYDADPTLLTGEHVTRAALREDPLLRPWLEVAEILAVHEWPRIYDVDALRAAGTPGAAAVYVRDLFVPMSTSLETASLLPGMRTWVTSEWEHNGARASGGEVFRHLRALAGGTRLR</sequence>
<dbReference type="Pfam" id="PF00561">
    <property type="entry name" value="Abhydrolase_1"/>
    <property type="match status" value="1"/>
</dbReference>
<dbReference type="Gene3D" id="3.40.50.1820">
    <property type="entry name" value="alpha/beta hydrolase"/>
    <property type="match status" value="1"/>
</dbReference>
<dbReference type="InterPro" id="IPR051601">
    <property type="entry name" value="Serine_prot/Carboxylest_S33"/>
</dbReference>
<organism evidence="4 5">
    <name type="scientific">Actinomyces weissii</name>
    <dbReference type="NCBI Taxonomy" id="675090"/>
    <lineage>
        <taxon>Bacteria</taxon>
        <taxon>Bacillati</taxon>
        <taxon>Actinomycetota</taxon>
        <taxon>Actinomycetes</taxon>
        <taxon>Actinomycetales</taxon>
        <taxon>Actinomycetaceae</taxon>
        <taxon>Actinomyces</taxon>
    </lineage>
</organism>
<dbReference type="InterPro" id="IPR029058">
    <property type="entry name" value="AB_hydrolase_fold"/>
</dbReference>
<dbReference type="AlphaFoldDB" id="A0A7T7M9F2"/>
<keyword evidence="2 4" id="KW-0378">Hydrolase</keyword>
<protein>
    <submittedName>
        <fullName evidence="4">Alpha/beta fold hydrolase</fullName>
    </submittedName>
</protein>
<dbReference type="GO" id="GO:0006508">
    <property type="term" value="P:proteolysis"/>
    <property type="evidence" value="ECO:0007669"/>
    <property type="project" value="InterPro"/>
</dbReference>
<evidence type="ECO:0000313" key="5">
    <source>
        <dbReference type="Proteomes" id="UP000595895"/>
    </source>
</evidence>
<dbReference type="PANTHER" id="PTHR43248:SF2">
    <property type="entry name" value="PROLYL AMINOPEPTIDASE"/>
    <property type="match status" value="1"/>
</dbReference>
<proteinExistence type="inferred from homology"/>
<dbReference type="KEGG" id="awe:JG540_07155"/>
<reference evidence="4 5" key="1">
    <citation type="submission" date="2020-12" db="EMBL/GenBank/DDBJ databases">
        <authorList>
            <person name="Zhou J."/>
        </authorList>
    </citation>
    <scope>NUCLEOTIDE SEQUENCE [LARGE SCALE GENOMIC DNA]</scope>
    <source>
        <strain evidence="4 5">CCUG 61299</strain>
    </source>
</reference>
<dbReference type="Proteomes" id="UP000595895">
    <property type="component" value="Chromosome"/>
</dbReference>
<dbReference type="PRINTS" id="PR00793">
    <property type="entry name" value="PROAMNOPTASE"/>
</dbReference>
<evidence type="ECO:0000256" key="2">
    <source>
        <dbReference type="ARBA" id="ARBA00022801"/>
    </source>
</evidence>
<dbReference type="GO" id="GO:0004177">
    <property type="term" value="F:aminopeptidase activity"/>
    <property type="evidence" value="ECO:0007669"/>
    <property type="project" value="UniProtKB-EC"/>
</dbReference>
<gene>
    <name evidence="4" type="ORF">JG540_07155</name>
</gene>
<evidence type="ECO:0000256" key="1">
    <source>
        <dbReference type="ARBA" id="ARBA00010088"/>
    </source>
</evidence>
<feature type="domain" description="AB hydrolase-1" evidence="3">
    <location>
        <begin position="70"/>
        <end position="199"/>
    </location>
</feature>
<comment type="similarity">
    <text evidence="1">Belongs to the peptidase S33 family.</text>
</comment>
<evidence type="ECO:0000313" key="4">
    <source>
        <dbReference type="EMBL" id="QQM66842.1"/>
    </source>
</evidence>
<accession>A0A7T7M9F2</accession>
<dbReference type="SUPFAM" id="SSF53474">
    <property type="entry name" value="alpha/beta-Hydrolases"/>
    <property type="match status" value="1"/>
</dbReference>
<dbReference type="EMBL" id="CP066802">
    <property type="protein sequence ID" value="QQM66842.1"/>
    <property type="molecule type" value="Genomic_DNA"/>
</dbReference>
<evidence type="ECO:0000259" key="3">
    <source>
        <dbReference type="Pfam" id="PF00561"/>
    </source>
</evidence>
<name>A0A7T7M9F2_9ACTO</name>
<dbReference type="InterPro" id="IPR002410">
    <property type="entry name" value="Peptidase_S33"/>
</dbReference>
<keyword evidence="5" id="KW-1185">Reference proteome</keyword>
<dbReference type="InterPro" id="IPR000073">
    <property type="entry name" value="AB_hydrolase_1"/>
</dbReference>
<dbReference type="PANTHER" id="PTHR43248">
    <property type="entry name" value="2-SUCCINYL-6-HYDROXY-2,4-CYCLOHEXADIENE-1-CARBOXYLATE SYNTHASE"/>
    <property type="match status" value="1"/>
</dbReference>